<keyword evidence="3" id="KW-1185">Reference proteome</keyword>
<dbReference type="AlphaFoldDB" id="A0A3P6VCQ5"/>
<feature type="region of interest" description="Disordered" evidence="1">
    <location>
        <begin position="605"/>
        <end position="627"/>
    </location>
</feature>
<dbReference type="Proteomes" id="UP000277928">
    <property type="component" value="Unassembled WGS sequence"/>
</dbReference>
<feature type="compositionally biased region" description="Polar residues" evidence="1">
    <location>
        <begin position="605"/>
        <end position="626"/>
    </location>
</feature>
<evidence type="ECO:0000313" key="2">
    <source>
        <dbReference type="EMBL" id="VDK88161.1"/>
    </source>
</evidence>
<feature type="compositionally biased region" description="Acidic residues" evidence="1">
    <location>
        <begin position="705"/>
        <end position="715"/>
    </location>
</feature>
<feature type="compositionally biased region" description="Polar residues" evidence="1">
    <location>
        <begin position="522"/>
        <end position="533"/>
    </location>
</feature>
<dbReference type="EMBL" id="UYRX01001097">
    <property type="protein sequence ID" value="VDK88161.1"/>
    <property type="molecule type" value="Genomic_DNA"/>
</dbReference>
<evidence type="ECO:0000313" key="3">
    <source>
        <dbReference type="Proteomes" id="UP000277928"/>
    </source>
</evidence>
<organism evidence="2 3">
    <name type="scientific">Litomosoides sigmodontis</name>
    <name type="common">Filarial nematode worm</name>
    <dbReference type="NCBI Taxonomy" id="42156"/>
    <lineage>
        <taxon>Eukaryota</taxon>
        <taxon>Metazoa</taxon>
        <taxon>Ecdysozoa</taxon>
        <taxon>Nematoda</taxon>
        <taxon>Chromadorea</taxon>
        <taxon>Rhabditida</taxon>
        <taxon>Spirurina</taxon>
        <taxon>Spiruromorpha</taxon>
        <taxon>Filarioidea</taxon>
        <taxon>Onchocercidae</taxon>
        <taxon>Litomosoides</taxon>
    </lineage>
</organism>
<protein>
    <submittedName>
        <fullName evidence="2">Uncharacterized protein</fullName>
    </submittedName>
</protein>
<feature type="region of interest" description="Disordered" evidence="1">
    <location>
        <begin position="694"/>
        <end position="715"/>
    </location>
</feature>
<proteinExistence type="predicted"/>
<dbReference type="OrthoDB" id="751084at2759"/>
<sequence length="715" mass="79293">MLPRNLQTLRDKKSNWSLAEDQQLCSTLEEIRSSLTLRINNISDAIQENSLKIANACVQVSNLNNRLSSFTADQFIESRVVDDGSICVNPTSISQKVVPNKQAEKTNNLRQAVSMGLELMRTHFKRIDVRPEDLDEDDDSLFMPEPIFEPYDENLSRPLPLLIGSPDWNSSSYAGSSEECAEITKVTEDVVINLPPFAQPRIVECGGSSYPSEFRDGKLGFVISKQATLDIKGAEAKIDGCLNEYSGEIYLPEKVVATSDSQGSFATSDSQGCLLKEKEIGNIANFVPDLIGNGVSRQYSEVPVISRNLEESLTGSKVSYRPPDMKVSSRVPESQIPVKRLTADAMEDQEKEKISEGVSNAVGELFVDNSSDDDLFSDLKNTIVKTKQHIPAYSSDSQTISITERGHTNLQTDMDVRSPDFDVSEPNSLKVTDCIFVKDATSNTFRNKLDSILSNRIMPNAISDLEKKREKEIEGERIMNDRTNTVLPSLAKLRSKGPPRRSPSRLLQNSGKHIDTDDLTSDHPSALTTTSAGDNQTIQTKICKERQDGQLKVDLWKHVTENVNNLKQGNSISSIFSSDSDDDIFSTFSIKSKTNIPASKSCIGNNSVQSLPNPRNHSVSTPTSRAETSKTDCKFKNLFDSDDDLFVNSIPIKKQGQESARDRVILARVTQEAIIPKKDELTLEKKETVLKKKLSTSKPKKVDIFDDDSDGDLFS</sequence>
<gene>
    <name evidence="2" type="ORF">NLS_LOCUS8528</name>
</gene>
<dbReference type="STRING" id="42156.A0A3P6VCQ5"/>
<name>A0A3P6VCQ5_LITSI</name>
<feature type="compositionally biased region" description="Basic residues" evidence="1">
    <location>
        <begin position="493"/>
        <end position="503"/>
    </location>
</feature>
<reference evidence="2 3" key="1">
    <citation type="submission" date="2018-08" db="EMBL/GenBank/DDBJ databases">
        <authorList>
            <person name="Laetsch R D."/>
            <person name="Stevens L."/>
            <person name="Kumar S."/>
            <person name="Blaxter L. M."/>
        </authorList>
    </citation>
    <scope>NUCLEOTIDE SEQUENCE [LARGE SCALE GENOMIC DNA]</scope>
</reference>
<evidence type="ECO:0000256" key="1">
    <source>
        <dbReference type="SAM" id="MobiDB-lite"/>
    </source>
</evidence>
<dbReference type="OMA" id="SDAIQEN"/>
<feature type="region of interest" description="Disordered" evidence="1">
    <location>
        <begin position="480"/>
        <end position="533"/>
    </location>
</feature>
<accession>A0A3P6VCQ5</accession>